<dbReference type="Pfam" id="PF00583">
    <property type="entry name" value="Acetyltransf_1"/>
    <property type="match status" value="1"/>
</dbReference>
<keyword evidence="5" id="KW-1185">Reference proteome</keyword>
<reference evidence="5" key="1">
    <citation type="submission" date="2017-02" db="EMBL/GenBank/DDBJ databases">
        <authorList>
            <person name="Varghese N."/>
            <person name="Submissions S."/>
        </authorList>
    </citation>
    <scope>NUCLEOTIDE SEQUENCE [LARGE SCALE GENOMIC DNA]</scope>
    <source>
        <strain evidence="5">ATCC 27094</strain>
    </source>
</reference>
<dbReference type="PANTHER" id="PTHR43877">
    <property type="entry name" value="AMINOALKYLPHOSPHONATE N-ACETYLTRANSFERASE-RELATED-RELATED"/>
    <property type="match status" value="1"/>
</dbReference>
<dbReference type="Gene3D" id="3.40.630.30">
    <property type="match status" value="1"/>
</dbReference>
<evidence type="ECO:0000259" key="3">
    <source>
        <dbReference type="PROSITE" id="PS51186"/>
    </source>
</evidence>
<dbReference type="OrthoDB" id="281808at2"/>
<organism evidence="4 5">
    <name type="scientific">Enhydrobacter aerosaccus</name>
    <dbReference type="NCBI Taxonomy" id="225324"/>
    <lineage>
        <taxon>Bacteria</taxon>
        <taxon>Pseudomonadati</taxon>
        <taxon>Pseudomonadota</taxon>
        <taxon>Alphaproteobacteria</taxon>
        <taxon>Hyphomicrobiales</taxon>
        <taxon>Enhydrobacter</taxon>
    </lineage>
</organism>
<keyword evidence="2" id="KW-0012">Acyltransferase</keyword>
<dbReference type="InterPro" id="IPR050832">
    <property type="entry name" value="Bact_Acetyltransf"/>
</dbReference>
<dbReference type="EMBL" id="FUWJ01000022">
    <property type="protein sequence ID" value="SKA41533.1"/>
    <property type="molecule type" value="Genomic_DNA"/>
</dbReference>
<evidence type="ECO:0000256" key="1">
    <source>
        <dbReference type="ARBA" id="ARBA00022679"/>
    </source>
</evidence>
<dbReference type="Proteomes" id="UP000190092">
    <property type="component" value="Unassembled WGS sequence"/>
</dbReference>
<dbReference type="InterPro" id="IPR000182">
    <property type="entry name" value="GNAT_dom"/>
</dbReference>
<protein>
    <submittedName>
        <fullName evidence="4">Acetyltransferase (GNAT) family protein</fullName>
    </submittedName>
</protein>
<proteinExistence type="predicted"/>
<accession>A0A1T4TLZ6</accession>
<keyword evidence="1 4" id="KW-0808">Transferase</keyword>
<feature type="domain" description="N-acetyltransferase" evidence="3">
    <location>
        <begin position="9"/>
        <end position="156"/>
    </location>
</feature>
<evidence type="ECO:0000313" key="4">
    <source>
        <dbReference type="EMBL" id="SKA41533.1"/>
    </source>
</evidence>
<evidence type="ECO:0000256" key="2">
    <source>
        <dbReference type="ARBA" id="ARBA00023315"/>
    </source>
</evidence>
<dbReference type="CDD" id="cd04301">
    <property type="entry name" value="NAT_SF"/>
    <property type="match status" value="1"/>
</dbReference>
<dbReference type="InterPro" id="IPR016181">
    <property type="entry name" value="Acyl_CoA_acyltransferase"/>
</dbReference>
<evidence type="ECO:0000313" key="5">
    <source>
        <dbReference type="Proteomes" id="UP000190092"/>
    </source>
</evidence>
<name>A0A1T4TLZ6_9HYPH</name>
<dbReference type="PROSITE" id="PS51186">
    <property type="entry name" value="GNAT"/>
    <property type="match status" value="1"/>
</dbReference>
<gene>
    <name evidence="4" type="ORF">SAMN02745126_06503</name>
</gene>
<sequence>MQHDVPAGLSIRRASPADAEAVRMLTRAAYAKWVPRIGREPLPMKADYEQAVREHIVDLLFSGAEMAGLIETIDEGDHLLIENIAIAPAFQRRGLGRHLLAHAERLAVTLGRSELRLYTNPEFTGNVDLYRRHGYGVDREEAFLGGVTVYMSKRLAPA</sequence>
<dbReference type="SUPFAM" id="SSF55729">
    <property type="entry name" value="Acyl-CoA N-acyltransferases (Nat)"/>
    <property type="match status" value="1"/>
</dbReference>
<dbReference type="STRING" id="225324.SAMN02745126_06503"/>
<dbReference type="RefSeq" id="WP_085938233.1">
    <property type="nucleotide sequence ID" value="NZ_FUWJ01000022.1"/>
</dbReference>
<dbReference type="GO" id="GO:0016747">
    <property type="term" value="F:acyltransferase activity, transferring groups other than amino-acyl groups"/>
    <property type="evidence" value="ECO:0007669"/>
    <property type="project" value="InterPro"/>
</dbReference>
<dbReference type="AlphaFoldDB" id="A0A1T4TLZ6"/>